<keyword evidence="7" id="KW-1133">Transmembrane helix</keyword>
<dbReference type="PROSITE" id="PS50294">
    <property type="entry name" value="WD_REPEATS_REGION"/>
    <property type="match status" value="8"/>
</dbReference>
<dbReference type="Pfam" id="PF00400">
    <property type="entry name" value="WD40"/>
    <property type="match status" value="13"/>
</dbReference>
<evidence type="ECO:0000256" key="1">
    <source>
        <dbReference type="ARBA" id="ARBA00022574"/>
    </source>
</evidence>
<dbReference type="PANTHER" id="PTHR44006">
    <property type="entry name" value="U5 SMALL NUCLEAR RIBONUCLEOPROTEIN 40 KDA PROTEIN"/>
    <property type="match status" value="1"/>
</dbReference>
<feature type="repeat" description="WD" evidence="5">
    <location>
        <begin position="335"/>
        <end position="368"/>
    </location>
</feature>
<evidence type="ECO:0000313" key="8">
    <source>
        <dbReference type="EMBL" id="OMJ91413.1"/>
    </source>
</evidence>
<dbReference type="GO" id="GO:0006397">
    <property type="term" value="P:mRNA processing"/>
    <property type="evidence" value="ECO:0007669"/>
    <property type="project" value="UniProtKB-KW"/>
</dbReference>
<feature type="transmembrane region" description="Helical" evidence="7">
    <location>
        <begin position="971"/>
        <end position="998"/>
    </location>
</feature>
<dbReference type="SMART" id="SM00320">
    <property type="entry name" value="WD40"/>
    <property type="match status" value="14"/>
</dbReference>
<gene>
    <name evidence="8" type="ORF">SteCoe_6103</name>
</gene>
<name>A0A1R2CR04_9CILI</name>
<dbReference type="CDD" id="cd00200">
    <property type="entry name" value="WD40"/>
    <property type="match status" value="2"/>
</dbReference>
<evidence type="ECO:0000256" key="5">
    <source>
        <dbReference type="PROSITE-ProRule" id="PRU00221"/>
    </source>
</evidence>
<feature type="transmembrane region" description="Helical" evidence="7">
    <location>
        <begin position="912"/>
        <end position="933"/>
    </location>
</feature>
<evidence type="ECO:0000256" key="6">
    <source>
        <dbReference type="SAM" id="Coils"/>
    </source>
</evidence>
<dbReference type="InterPro" id="IPR019775">
    <property type="entry name" value="WD40_repeat_CS"/>
</dbReference>
<feature type="repeat" description="WD" evidence="5">
    <location>
        <begin position="461"/>
        <end position="502"/>
    </location>
</feature>
<dbReference type="AlphaFoldDB" id="A0A1R2CR04"/>
<feature type="transmembrane region" description="Helical" evidence="7">
    <location>
        <begin position="852"/>
        <end position="875"/>
    </location>
</feature>
<organism evidence="8 9">
    <name type="scientific">Stentor coeruleus</name>
    <dbReference type="NCBI Taxonomy" id="5963"/>
    <lineage>
        <taxon>Eukaryota</taxon>
        <taxon>Sar</taxon>
        <taxon>Alveolata</taxon>
        <taxon>Ciliophora</taxon>
        <taxon>Postciliodesmatophora</taxon>
        <taxon>Heterotrichea</taxon>
        <taxon>Heterotrichida</taxon>
        <taxon>Stentoridae</taxon>
        <taxon>Stentor</taxon>
    </lineage>
</organism>
<evidence type="ECO:0000256" key="4">
    <source>
        <dbReference type="ARBA" id="ARBA00023187"/>
    </source>
</evidence>
<reference evidence="8 9" key="1">
    <citation type="submission" date="2016-11" db="EMBL/GenBank/DDBJ databases">
        <title>The macronuclear genome of Stentor coeruleus: a giant cell with tiny introns.</title>
        <authorList>
            <person name="Slabodnick M."/>
            <person name="Ruby J.G."/>
            <person name="Reiff S.B."/>
            <person name="Swart E.C."/>
            <person name="Gosai S."/>
            <person name="Prabakaran S."/>
            <person name="Witkowska E."/>
            <person name="Larue G.E."/>
            <person name="Fisher S."/>
            <person name="Freeman R.M."/>
            <person name="Gunawardena J."/>
            <person name="Chu W."/>
            <person name="Stover N.A."/>
            <person name="Gregory B.D."/>
            <person name="Nowacki M."/>
            <person name="Derisi J."/>
            <person name="Roy S.W."/>
            <person name="Marshall W.F."/>
            <person name="Sood P."/>
        </authorList>
    </citation>
    <scope>NUCLEOTIDE SEQUENCE [LARGE SCALE GENOMIC DNA]</scope>
    <source>
        <strain evidence="8">WM001</strain>
    </source>
</reference>
<dbReference type="PROSITE" id="PS50082">
    <property type="entry name" value="WD_REPEATS_2"/>
    <property type="match status" value="13"/>
</dbReference>
<feature type="repeat" description="WD" evidence="5">
    <location>
        <begin position="250"/>
        <end position="291"/>
    </location>
</feature>
<dbReference type="GO" id="GO:0071013">
    <property type="term" value="C:catalytic step 2 spliceosome"/>
    <property type="evidence" value="ECO:0007669"/>
    <property type="project" value="TreeGrafter"/>
</dbReference>
<dbReference type="PANTHER" id="PTHR44006:SF1">
    <property type="entry name" value="U5 SMALL NUCLEAR RIBONUCLEOPROTEIN 40 KDA PROTEIN"/>
    <property type="match status" value="1"/>
</dbReference>
<feature type="repeat" description="WD" evidence="5">
    <location>
        <begin position="124"/>
        <end position="159"/>
    </location>
</feature>
<dbReference type="PROSITE" id="PS00678">
    <property type="entry name" value="WD_REPEATS_1"/>
    <property type="match status" value="3"/>
</dbReference>
<dbReference type="InterPro" id="IPR001680">
    <property type="entry name" value="WD40_rpt"/>
</dbReference>
<evidence type="ECO:0000256" key="2">
    <source>
        <dbReference type="ARBA" id="ARBA00022664"/>
    </source>
</evidence>
<keyword evidence="7" id="KW-0812">Transmembrane</keyword>
<feature type="repeat" description="WD" evidence="5">
    <location>
        <begin position="503"/>
        <end position="544"/>
    </location>
</feature>
<feature type="repeat" description="WD" evidence="5">
    <location>
        <begin position="293"/>
        <end position="324"/>
    </location>
</feature>
<feature type="repeat" description="WD" evidence="5">
    <location>
        <begin position="40"/>
        <end position="72"/>
    </location>
</feature>
<dbReference type="InterPro" id="IPR015943">
    <property type="entry name" value="WD40/YVTN_repeat-like_dom_sf"/>
</dbReference>
<feature type="repeat" description="WD" evidence="5">
    <location>
        <begin position="419"/>
        <end position="460"/>
    </location>
</feature>
<feature type="repeat" description="WD" evidence="5">
    <location>
        <begin position="82"/>
        <end position="123"/>
    </location>
</feature>
<keyword evidence="3" id="KW-0677">Repeat</keyword>
<dbReference type="GO" id="GO:0008380">
    <property type="term" value="P:RNA splicing"/>
    <property type="evidence" value="ECO:0007669"/>
    <property type="project" value="UniProtKB-KW"/>
</dbReference>
<keyword evidence="4" id="KW-0508">mRNA splicing</keyword>
<keyword evidence="2" id="KW-0507">mRNA processing</keyword>
<keyword evidence="1 5" id="KW-0853">WD repeat</keyword>
<feature type="repeat" description="WD" evidence="5">
    <location>
        <begin position="166"/>
        <end position="207"/>
    </location>
</feature>
<evidence type="ECO:0000256" key="7">
    <source>
        <dbReference type="SAM" id="Phobius"/>
    </source>
</evidence>
<feature type="transmembrane region" description="Helical" evidence="7">
    <location>
        <begin position="1034"/>
        <end position="1056"/>
    </location>
</feature>
<accession>A0A1R2CR04</accession>
<dbReference type="Gene3D" id="2.130.10.10">
    <property type="entry name" value="YVTN repeat-like/Quinoprotein amine dehydrogenase"/>
    <property type="match status" value="5"/>
</dbReference>
<sequence>MSKVADLEYSYIEDSGSQEVTMEKVIENLNSWSSTKNLILSGHSGSVWAITSTSDNSFIFSGAEDNKIIIWDGKTHQIYGMLEEHQKSVNVLALTNDENSLVSGCWGNKLKVWDWRNKTKTHELAGHNGGIYASVMLKNSNYFITGGQDCFARIWDLNNYSLYGNCETKGGSVFSMAVTKNEKTIITGTNDGNLRLWEFGTWKNTKTINTNAGPVQSMVLTPNDNYLIIGTRNNIIKVYNWSNNEEYWVINSHSNWIRSLVTTNDSKHFISASADKTVRIFEISGKKEESFRFDKKEGVVYSLHLSKDGRILYTGASDNYVRKWIIWNTNNVSTLLGHTLSILCQSISEDNKYLVTSSSDKTIMIWDLIMKKQVGKIDAHTESIWSVSLSHNMKYIASGSADKLLKIWDFEERKLIHEFKDHTLSIFTIDISPDDNLIATGSQDMKVRLFSFSEKKIIKEFTGHTNSVFTVKFSHVSDELYSGSCDNTIRIWSTSKLMIVQVIETNSDMIESIALSNDENYLVCGDRNNNVNLWNWKDKKLLTTFSEATKWIKCVTFSNDNSLIASACNDGIIRIYNLLEKRLEMILNEHKSPSRNCVFTKDGRYLISVSEDQTIKIWDLENRTFHGMVFDNLMFMKLIHSQTDPQKYSCQQYLPPLRATIAHVYSYTGQHKLLKKSLHNGTILTVDKNGHSPLYYALERNIQNCVDVILEYMIKLAEDDIDLFVKYCWSFRDDYKILLKNVSVYLPDFLENLLIVDKTSSLPKFGIPLRKLPSVNYNESDQINHQLFVQTEIHDQSREINLEFLMLPFKIDCELGSEGSLELLRNIYTSRNKLIYRTEIIQMLIRSRWNIFLPYIITLTVITWADIVLMLVLLVNDYKSVPVIALFGIVNIALFLYEVVQAVVTGIKSYISFWNFIDFVRTIISLLWIIIIASTSKPYYNEIGYIMVIFNFLRGLSGFRAFDSTRFYVRLIIRAIIEVIPFILIFFYTTLFFGSLYWTSGGEFRSDSFYGLWQVPFELNMGNFNNETSPNLSFLSFMFGSVINVIIILNLLISILGDSYDKFQSEAIEIGAQEMTELIIEIETMMFWKRNSSQKKYINICNKTKFEGLSDEWEGKLKAISSMIIKNNTQSRISSDLLNKKLENIEEKLLIVEPLKKKLDNIDKVVTAVDALSKKIEALEKKLEFVGSLDKKLADFDAKVDTLSKKVV</sequence>
<feature type="coiled-coil region" evidence="6">
    <location>
        <begin position="1162"/>
        <end position="1189"/>
    </location>
</feature>
<protein>
    <submittedName>
        <fullName evidence="8">Uncharacterized protein</fullName>
    </submittedName>
</protein>
<dbReference type="InterPro" id="IPR020472">
    <property type="entry name" value="WD40_PAC1"/>
</dbReference>
<dbReference type="Proteomes" id="UP000187209">
    <property type="component" value="Unassembled WGS sequence"/>
</dbReference>
<feature type="transmembrane region" description="Helical" evidence="7">
    <location>
        <begin position="881"/>
        <end position="900"/>
    </location>
</feature>
<keyword evidence="9" id="KW-1185">Reference proteome</keyword>
<evidence type="ECO:0000313" key="9">
    <source>
        <dbReference type="Proteomes" id="UP000187209"/>
    </source>
</evidence>
<dbReference type="InterPro" id="IPR036322">
    <property type="entry name" value="WD40_repeat_dom_sf"/>
</dbReference>
<proteinExistence type="predicted"/>
<comment type="caution">
    <text evidence="8">The sequence shown here is derived from an EMBL/GenBank/DDBJ whole genome shotgun (WGS) entry which is preliminary data.</text>
</comment>
<dbReference type="PRINTS" id="PR00320">
    <property type="entry name" value="GPROTEINBRPT"/>
</dbReference>
<dbReference type="InterPro" id="IPR052234">
    <property type="entry name" value="U5_snRNP_Component"/>
</dbReference>
<feature type="repeat" description="WD" evidence="5">
    <location>
        <begin position="587"/>
        <end position="622"/>
    </location>
</feature>
<feature type="repeat" description="WD" evidence="5">
    <location>
        <begin position="545"/>
        <end position="578"/>
    </location>
</feature>
<keyword evidence="7" id="KW-0472">Membrane</keyword>
<evidence type="ECO:0000256" key="3">
    <source>
        <dbReference type="ARBA" id="ARBA00022737"/>
    </source>
</evidence>
<dbReference type="OrthoDB" id="306859at2759"/>
<keyword evidence="6" id="KW-0175">Coiled coil</keyword>
<feature type="repeat" description="WD" evidence="5">
    <location>
        <begin position="377"/>
        <end position="418"/>
    </location>
</feature>
<dbReference type="EMBL" id="MPUH01000082">
    <property type="protein sequence ID" value="OMJ91413.1"/>
    <property type="molecule type" value="Genomic_DNA"/>
</dbReference>
<dbReference type="SUPFAM" id="SSF50978">
    <property type="entry name" value="WD40 repeat-like"/>
    <property type="match status" value="2"/>
</dbReference>
<dbReference type="GO" id="GO:0003723">
    <property type="term" value="F:RNA binding"/>
    <property type="evidence" value="ECO:0007669"/>
    <property type="project" value="TreeGrafter"/>
</dbReference>